<evidence type="ECO:0008006" key="4">
    <source>
        <dbReference type="Google" id="ProtNLM"/>
    </source>
</evidence>
<reference evidence="2 3" key="1">
    <citation type="submission" date="2019-02" db="EMBL/GenBank/DDBJ databases">
        <title>Deep-cultivation of Planctomycetes and their phenomic and genomic characterization uncovers novel biology.</title>
        <authorList>
            <person name="Wiegand S."/>
            <person name="Jogler M."/>
            <person name="Boedeker C."/>
            <person name="Pinto D."/>
            <person name="Vollmers J."/>
            <person name="Rivas-Marin E."/>
            <person name="Kohn T."/>
            <person name="Peeters S.H."/>
            <person name="Heuer A."/>
            <person name="Rast P."/>
            <person name="Oberbeckmann S."/>
            <person name="Bunk B."/>
            <person name="Jeske O."/>
            <person name="Meyerdierks A."/>
            <person name="Storesund J.E."/>
            <person name="Kallscheuer N."/>
            <person name="Luecker S."/>
            <person name="Lage O.M."/>
            <person name="Pohl T."/>
            <person name="Merkel B.J."/>
            <person name="Hornburger P."/>
            <person name="Mueller R.-W."/>
            <person name="Bruemmer F."/>
            <person name="Labrenz M."/>
            <person name="Spormann A.M."/>
            <person name="Op Den Camp H."/>
            <person name="Overmann J."/>
            <person name="Amann R."/>
            <person name="Jetten M.S.M."/>
            <person name="Mascher T."/>
            <person name="Medema M.H."/>
            <person name="Devos D.P."/>
            <person name="Kaster A.-K."/>
            <person name="Ovreas L."/>
            <person name="Rohde M."/>
            <person name="Galperin M.Y."/>
            <person name="Jogler C."/>
        </authorList>
    </citation>
    <scope>NUCLEOTIDE SEQUENCE [LARGE SCALE GENOMIC DNA]</scope>
    <source>
        <strain evidence="2 3">Pla100</strain>
    </source>
</reference>
<gene>
    <name evidence="2" type="ORF">Pla100_10020</name>
</gene>
<evidence type="ECO:0000256" key="1">
    <source>
        <dbReference type="SAM" id="Phobius"/>
    </source>
</evidence>
<name>A0A5C6AYK5_9BACT</name>
<evidence type="ECO:0000313" key="2">
    <source>
        <dbReference type="EMBL" id="TWU04066.1"/>
    </source>
</evidence>
<keyword evidence="1" id="KW-1133">Transmembrane helix</keyword>
<organism evidence="2 3">
    <name type="scientific">Neorhodopirellula pilleata</name>
    <dbReference type="NCBI Taxonomy" id="2714738"/>
    <lineage>
        <taxon>Bacteria</taxon>
        <taxon>Pseudomonadati</taxon>
        <taxon>Planctomycetota</taxon>
        <taxon>Planctomycetia</taxon>
        <taxon>Pirellulales</taxon>
        <taxon>Pirellulaceae</taxon>
        <taxon>Neorhodopirellula</taxon>
    </lineage>
</organism>
<keyword evidence="1" id="KW-0472">Membrane</keyword>
<comment type="caution">
    <text evidence="2">The sequence shown here is derived from an EMBL/GenBank/DDBJ whole genome shotgun (WGS) entry which is preliminary data.</text>
</comment>
<protein>
    <recommendedName>
        <fullName evidence="4">BlaR1 peptidase M56</fullName>
    </recommendedName>
</protein>
<accession>A0A5C6AYK5</accession>
<feature type="transmembrane region" description="Helical" evidence="1">
    <location>
        <begin position="22"/>
        <end position="40"/>
    </location>
</feature>
<feature type="transmembrane region" description="Helical" evidence="1">
    <location>
        <begin position="149"/>
        <end position="170"/>
    </location>
</feature>
<dbReference type="Proteomes" id="UP000316213">
    <property type="component" value="Unassembled WGS sequence"/>
</dbReference>
<feature type="transmembrane region" description="Helical" evidence="1">
    <location>
        <begin position="52"/>
        <end position="73"/>
    </location>
</feature>
<keyword evidence="3" id="KW-1185">Reference proteome</keyword>
<keyword evidence="1" id="KW-0812">Transmembrane</keyword>
<sequence>MSQLSVDWSELSLQGMLTFGHFLWQGCLVALVLTIVERLSSIVLRSSSSRRYTLACLAFFALPICVASTFAWVHKSRGPVLLVAGSPVESPATPVASVSEPIPQDNRADVPMLPAPALPAEPESPVARPLETPSLSVTSVSWTQQIQSYAPSLLIAYAIGVLLMLGRFGLSVVGSSRIRRTVQPNTDSRLLKIVTQQSARMGLGKRPNGSGVFVD</sequence>
<proteinExistence type="predicted"/>
<dbReference type="AlphaFoldDB" id="A0A5C6AYK5"/>
<evidence type="ECO:0000313" key="3">
    <source>
        <dbReference type="Proteomes" id="UP000316213"/>
    </source>
</evidence>
<dbReference type="EMBL" id="SJPM01000001">
    <property type="protein sequence ID" value="TWU04066.1"/>
    <property type="molecule type" value="Genomic_DNA"/>
</dbReference>